<dbReference type="Pfam" id="PF00932">
    <property type="entry name" value="LTD"/>
    <property type="match status" value="1"/>
</dbReference>
<organism evidence="4 5">
    <name type="scientific">Candidatus Pristimantibacillus lignocellulolyticus</name>
    <dbReference type="NCBI Taxonomy" id="2994561"/>
    <lineage>
        <taxon>Bacteria</taxon>
        <taxon>Bacillati</taxon>
        <taxon>Bacillota</taxon>
        <taxon>Bacilli</taxon>
        <taxon>Bacillales</taxon>
        <taxon>Paenibacillaceae</taxon>
        <taxon>Candidatus Pristimantibacillus</taxon>
    </lineage>
</organism>
<feature type="chain" id="PRO_5039887586" evidence="1">
    <location>
        <begin position="24"/>
        <end position="276"/>
    </location>
</feature>
<dbReference type="Proteomes" id="UP001056756">
    <property type="component" value="Chromosome"/>
</dbReference>
<evidence type="ECO:0000256" key="1">
    <source>
        <dbReference type="SAM" id="SignalP"/>
    </source>
</evidence>
<protein>
    <submittedName>
        <fullName evidence="4">Lamin tail domain-containing protein</fullName>
    </submittedName>
</protein>
<dbReference type="KEGG" id="plig:NAG76_15655"/>
<dbReference type="Pfam" id="PF00565">
    <property type="entry name" value="SNase"/>
    <property type="match status" value="1"/>
</dbReference>
<dbReference type="AlphaFoldDB" id="A0A9J6ZAZ6"/>
<sequence length="276" mass="31703">MKNLKYVGLCLVFMLLVACSALPATTSNVIKENTWFPIGKILNNDSFEIVLGDHIEQVTFLSLDVTDINDEVFGMEIHQYISDQLLASQQVMLSFDKEMRKENGQLQAIVQLQNGTILNEKLLELGYAKLLIVEPNIKMENVYKQIEQQAKGNHTGVWINTEETSNEDVTLKETRYTGISLSINKREQEAIISNHTSTEIDLSHWKLLSVTGNQTYIFEEFILEPGKKITIYATEKKESKDLYSYYWGSENVWDVTQKESAELYNTKNELIADWEE</sequence>
<dbReference type="InterPro" id="IPR035437">
    <property type="entry name" value="SNase_OB-fold_sf"/>
</dbReference>
<name>A0A9J6ZAZ6_9BACL</name>
<dbReference type="SUPFAM" id="SSF74853">
    <property type="entry name" value="Lamin A/C globular tail domain"/>
    <property type="match status" value="1"/>
</dbReference>
<gene>
    <name evidence="4" type="ORF">NAG76_15655</name>
</gene>
<dbReference type="InterPro" id="IPR001322">
    <property type="entry name" value="Lamin_tail_dom"/>
</dbReference>
<feature type="domain" description="TNase-like" evidence="2">
    <location>
        <begin position="70"/>
        <end position="159"/>
    </location>
</feature>
<reference evidence="4" key="1">
    <citation type="submission" date="2022-05" db="EMBL/GenBank/DDBJ databases">
        <title>Novel bacterial taxa in a minimal lignocellulolytic consortium and its capacity to transform plastics disclosed by genome-resolved metagenomics.</title>
        <authorList>
            <person name="Rodriguez C.A.D."/>
            <person name="Diaz-Garcia L."/>
            <person name="Herrera K."/>
            <person name="Tarazona N.A."/>
            <person name="Sproer C."/>
            <person name="Overmann J."/>
            <person name="Jimenez D.J."/>
        </authorList>
    </citation>
    <scope>NUCLEOTIDE SEQUENCE</scope>
    <source>
        <strain evidence="4">MAG5</strain>
    </source>
</reference>
<dbReference type="Gene3D" id="2.60.40.1260">
    <property type="entry name" value="Lamin Tail domain"/>
    <property type="match status" value="1"/>
</dbReference>
<dbReference type="InterPro" id="IPR036415">
    <property type="entry name" value="Lamin_tail_dom_sf"/>
</dbReference>
<evidence type="ECO:0000259" key="2">
    <source>
        <dbReference type="Pfam" id="PF00565"/>
    </source>
</evidence>
<dbReference type="Gene3D" id="2.40.50.90">
    <property type="match status" value="1"/>
</dbReference>
<feature type="domain" description="LTD" evidence="3">
    <location>
        <begin position="192"/>
        <end position="273"/>
    </location>
</feature>
<evidence type="ECO:0000259" key="3">
    <source>
        <dbReference type="Pfam" id="PF00932"/>
    </source>
</evidence>
<dbReference type="SUPFAM" id="SSF50199">
    <property type="entry name" value="Staphylococcal nuclease"/>
    <property type="match status" value="1"/>
</dbReference>
<evidence type="ECO:0000313" key="4">
    <source>
        <dbReference type="EMBL" id="URN93258.1"/>
    </source>
</evidence>
<evidence type="ECO:0000313" key="5">
    <source>
        <dbReference type="Proteomes" id="UP001056756"/>
    </source>
</evidence>
<dbReference type="InterPro" id="IPR016071">
    <property type="entry name" value="Staphylococal_nuclease_OB-fold"/>
</dbReference>
<keyword evidence="1" id="KW-0732">Signal</keyword>
<dbReference type="EMBL" id="CP097899">
    <property type="protein sequence ID" value="URN93258.1"/>
    <property type="molecule type" value="Genomic_DNA"/>
</dbReference>
<accession>A0A9J6ZAZ6</accession>
<proteinExistence type="predicted"/>
<feature type="signal peptide" evidence="1">
    <location>
        <begin position="1"/>
        <end position="23"/>
    </location>
</feature>